<dbReference type="Pfam" id="PF01656">
    <property type="entry name" value="CbiA"/>
    <property type="match status" value="1"/>
</dbReference>
<dbReference type="CDD" id="cd01750">
    <property type="entry name" value="GATase1_CobQ"/>
    <property type="match status" value="1"/>
</dbReference>
<dbReference type="NCBIfam" id="NF001989">
    <property type="entry name" value="PRK00784.1"/>
    <property type="match status" value="1"/>
</dbReference>
<comment type="caution">
    <text evidence="7">The sequence shown here is derived from an EMBL/GenBank/DDBJ whole genome shotgun (WGS) entry which is preliminary data.</text>
</comment>
<evidence type="ECO:0000259" key="5">
    <source>
        <dbReference type="Pfam" id="PF01656"/>
    </source>
</evidence>
<dbReference type="HAMAP" id="MF_00028">
    <property type="entry name" value="CobQ"/>
    <property type="match status" value="1"/>
</dbReference>
<dbReference type="PANTHER" id="PTHR21343:SF1">
    <property type="entry name" value="COBYRIC ACID SYNTHASE"/>
    <property type="match status" value="1"/>
</dbReference>
<proteinExistence type="inferred from homology"/>
<dbReference type="InterPro" id="IPR027417">
    <property type="entry name" value="P-loop_NTPase"/>
</dbReference>
<organism evidence="7 8">
    <name type="scientific">Halodesulfovibrio aestuarii</name>
    <dbReference type="NCBI Taxonomy" id="126333"/>
    <lineage>
        <taxon>Bacteria</taxon>
        <taxon>Pseudomonadati</taxon>
        <taxon>Thermodesulfobacteriota</taxon>
        <taxon>Desulfovibrionia</taxon>
        <taxon>Desulfovibrionales</taxon>
        <taxon>Desulfovibrionaceae</taxon>
        <taxon>Halodesulfovibrio</taxon>
    </lineage>
</organism>
<dbReference type="Pfam" id="PF07685">
    <property type="entry name" value="GATase_3"/>
    <property type="match status" value="1"/>
</dbReference>
<gene>
    <name evidence="4" type="primary">cobQ</name>
    <name evidence="7" type="ORF">SAMN05660830_02509</name>
</gene>
<evidence type="ECO:0000259" key="6">
    <source>
        <dbReference type="Pfam" id="PF07685"/>
    </source>
</evidence>
<evidence type="ECO:0000313" key="7">
    <source>
        <dbReference type="EMBL" id="SHJ46961.1"/>
    </source>
</evidence>
<dbReference type="AlphaFoldDB" id="A0A8G2F8M0"/>
<dbReference type="InterPro" id="IPR011698">
    <property type="entry name" value="GATase_3"/>
</dbReference>
<sequence length="527" mass="56971">MQKIGTHFVMNNTVTTSITPALMLQGTSSNAGKSVLTAALCRILLQDGFSVAPFKAQNMALNSFVTPNGEEIGRAQAVQAAACRLEPDVRMNPVLLKPSSDTGSQVIVLGKPVANMRVKEYMNYKATAFRHVQTAYDSIAAEHDVMVLEGAGSPAEINLKAHDIVNMQMARYARAKVLLVGDIDRGGVFASLVGTMELLDTWEKDLVAGFILNRFRGDVTLLDSALEFTTNRTNKPFFGVVPYLMQLGLPEEDSVTFKEAIGRQFPLRDDALDIVLLDLPHIANFTDVDAFSIEPDVALRVVNSIEQIGNPDCIIIPGSKNTPGDLLWLHKSGLGAAVKNFAEAGGVVTGICGGFQMLGDTVSDPASIEYVEQASSTKDTSIHATQQGLGLLPLRTVMGEEKVLTRVTGTHVPTGNTVTGYEIHHGVTEAAGSQKMQSAIAREDGTIIGYGLADSHSFQSVWGTYLHGVFDNDEFRRAFLNDLRIRKGLSPLQGVQASFSIDPALDRLAYTVREALDMKKVYEVLGL</sequence>
<dbReference type="InterPro" id="IPR029062">
    <property type="entry name" value="Class_I_gatase-like"/>
</dbReference>
<feature type="domain" description="CobB/CobQ-like glutamine amidotransferase" evidence="6">
    <location>
        <begin position="273"/>
        <end position="475"/>
    </location>
</feature>
<dbReference type="PANTHER" id="PTHR21343">
    <property type="entry name" value="DETHIOBIOTIN SYNTHETASE"/>
    <property type="match status" value="1"/>
</dbReference>
<dbReference type="Gene3D" id="3.40.50.880">
    <property type="match status" value="1"/>
</dbReference>
<dbReference type="InterPro" id="IPR002586">
    <property type="entry name" value="CobQ/CobB/MinD/ParA_Nub-bd_dom"/>
</dbReference>
<dbReference type="CDD" id="cd05389">
    <property type="entry name" value="CobQ_N"/>
    <property type="match status" value="1"/>
</dbReference>
<evidence type="ECO:0000256" key="4">
    <source>
        <dbReference type="HAMAP-Rule" id="MF_00028"/>
    </source>
</evidence>
<dbReference type="EMBL" id="FQZR01000006">
    <property type="protein sequence ID" value="SHJ46961.1"/>
    <property type="molecule type" value="Genomic_DNA"/>
</dbReference>
<dbReference type="Proteomes" id="UP000184001">
    <property type="component" value="Unassembled WGS sequence"/>
</dbReference>
<comment type="function">
    <text evidence="4">Catalyzes amidations at positions B, D, E, and G on adenosylcobyrinic A,C-diamide. NH(2) groups are provided by glutamine, and one molecule of ATP is hydrogenolyzed for each amidation.</text>
</comment>
<dbReference type="Gene3D" id="3.40.50.300">
    <property type="entry name" value="P-loop containing nucleotide triphosphate hydrolases"/>
    <property type="match status" value="1"/>
</dbReference>
<comment type="pathway">
    <text evidence="1 4">Cofactor biosynthesis; adenosylcobalamin biosynthesis.</text>
</comment>
<comment type="similarity">
    <text evidence="4">Belongs to the CobB/CobQ family. CobQ subfamily.</text>
</comment>
<dbReference type="InterPro" id="IPR004459">
    <property type="entry name" value="CobQ_synth"/>
</dbReference>
<name>A0A8G2F8M0_9BACT</name>
<keyword evidence="2 4" id="KW-0169">Cobalamin biosynthesis</keyword>
<dbReference type="GO" id="GO:0009236">
    <property type="term" value="P:cobalamin biosynthetic process"/>
    <property type="evidence" value="ECO:0007669"/>
    <property type="project" value="UniProtKB-UniRule"/>
</dbReference>
<dbReference type="SUPFAM" id="SSF52540">
    <property type="entry name" value="P-loop containing nucleoside triphosphate hydrolases"/>
    <property type="match status" value="1"/>
</dbReference>
<dbReference type="InterPro" id="IPR047045">
    <property type="entry name" value="CobQ_N"/>
</dbReference>
<accession>A0A8G2F8M0</accession>
<dbReference type="InterPro" id="IPR033949">
    <property type="entry name" value="CobQ_GATase1"/>
</dbReference>
<keyword evidence="3 4" id="KW-0315">Glutamine amidotransferase</keyword>
<feature type="domain" description="CobQ/CobB/MinD/ParA nucleotide binding" evidence="5">
    <location>
        <begin position="23"/>
        <end position="246"/>
    </location>
</feature>
<feature type="active site" evidence="4">
    <location>
        <position position="467"/>
    </location>
</feature>
<evidence type="ECO:0000256" key="1">
    <source>
        <dbReference type="ARBA" id="ARBA00004953"/>
    </source>
</evidence>
<evidence type="ECO:0000256" key="3">
    <source>
        <dbReference type="ARBA" id="ARBA00022962"/>
    </source>
</evidence>
<dbReference type="UniPathway" id="UPA00148"/>
<evidence type="ECO:0000256" key="2">
    <source>
        <dbReference type="ARBA" id="ARBA00022573"/>
    </source>
</evidence>
<protein>
    <recommendedName>
        <fullName evidence="4">Cobyric acid synthase</fullName>
    </recommendedName>
</protein>
<feature type="active site" description="Nucleophile" evidence="4">
    <location>
        <position position="352"/>
    </location>
</feature>
<evidence type="ECO:0000313" key="8">
    <source>
        <dbReference type="Proteomes" id="UP000184001"/>
    </source>
</evidence>
<dbReference type="GO" id="GO:0015420">
    <property type="term" value="F:ABC-type vitamin B12 transporter activity"/>
    <property type="evidence" value="ECO:0007669"/>
    <property type="project" value="UniProtKB-UniRule"/>
</dbReference>
<dbReference type="NCBIfam" id="TIGR00313">
    <property type="entry name" value="cobQ"/>
    <property type="match status" value="1"/>
</dbReference>
<dbReference type="GO" id="GO:0003824">
    <property type="term" value="F:catalytic activity"/>
    <property type="evidence" value="ECO:0007669"/>
    <property type="project" value="InterPro"/>
</dbReference>
<reference evidence="7 8" key="1">
    <citation type="submission" date="2016-11" db="EMBL/GenBank/DDBJ databases">
        <authorList>
            <person name="Varghese N."/>
            <person name="Submissions S."/>
        </authorList>
    </citation>
    <scope>NUCLEOTIDE SEQUENCE [LARGE SCALE GENOMIC DNA]</scope>
    <source>
        <strain evidence="7 8">DSM 17919</strain>
    </source>
</reference>
<dbReference type="PROSITE" id="PS51274">
    <property type="entry name" value="GATASE_COBBQ"/>
    <property type="match status" value="1"/>
</dbReference>
<dbReference type="SUPFAM" id="SSF52317">
    <property type="entry name" value="Class I glutamine amidotransferase-like"/>
    <property type="match status" value="1"/>
</dbReference>